<dbReference type="GO" id="GO:0005524">
    <property type="term" value="F:ATP binding"/>
    <property type="evidence" value="ECO:0007669"/>
    <property type="project" value="InterPro"/>
</dbReference>
<dbReference type="Pfam" id="PF01230">
    <property type="entry name" value="HIT"/>
    <property type="match status" value="1"/>
</dbReference>
<feature type="domain" description="Helicase C-terminal" evidence="4">
    <location>
        <begin position="555"/>
        <end position="719"/>
    </location>
</feature>
<dbReference type="InterPro" id="IPR015927">
    <property type="entry name" value="Peptidase_S24_S26A/B/C"/>
</dbReference>
<dbReference type="PROSITE" id="PS00892">
    <property type="entry name" value="HIT_1"/>
    <property type="match status" value="1"/>
</dbReference>
<keyword evidence="5" id="KW-0255">Endonuclease</keyword>
<dbReference type="CDD" id="cd06529">
    <property type="entry name" value="S24_LexA-like"/>
    <property type="match status" value="1"/>
</dbReference>
<dbReference type="Gene3D" id="3.30.428.10">
    <property type="entry name" value="HIT-like"/>
    <property type="match status" value="1"/>
</dbReference>
<feature type="domain" description="Helicase ATP-binding" evidence="3">
    <location>
        <begin position="358"/>
        <end position="517"/>
    </location>
</feature>
<dbReference type="SUPFAM" id="SSF52540">
    <property type="entry name" value="P-loop containing nucleoside triphosphate hydrolases"/>
    <property type="match status" value="1"/>
</dbReference>
<keyword evidence="5" id="KW-0540">Nuclease</keyword>
<dbReference type="SUPFAM" id="SSF51306">
    <property type="entry name" value="LexA/Signal peptidase"/>
    <property type="match status" value="1"/>
</dbReference>
<dbReference type="EMBL" id="PUIA01000016">
    <property type="protein sequence ID" value="PQO38857.1"/>
    <property type="molecule type" value="Genomic_DNA"/>
</dbReference>
<dbReference type="Pfam" id="PF00717">
    <property type="entry name" value="Peptidase_S24"/>
    <property type="match status" value="1"/>
</dbReference>
<comment type="caution">
    <text evidence="5">The sequence shown here is derived from an EMBL/GenBank/DDBJ whole genome shotgun (WGS) entry which is preliminary data.</text>
</comment>
<dbReference type="Pfam" id="PF04851">
    <property type="entry name" value="ResIII"/>
    <property type="match status" value="1"/>
</dbReference>
<dbReference type="InterPro" id="IPR014001">
    <property type="entry name" value="Helicase_ATP-bd"/>
</dbReference>
<dbReference type="SMART" id="SM00490">
    <property type="entry name" value="HELICc"/>
    <property type="match status" value="1"/>
</dbReference>
<dbReference type="PROSITE" id="PS51084">
    <property type="entry name" value="HIT_2"/>
    <property type="match status" value="1"/>
</dbReference>
<proteinExistence type="predicted"/>
<dbReference type="AlphaFoldDB" id="A0A2S8G346"/>
<dbReference type="Gene3D" id="3.30.870.10">
    <property type="entry name" value="Endonuclease Chain A"/>
    <property type="match status" value="1"/>
</dbReference>
<dbReference type="CDD" id="cd18799">
    <property type="entry name" value="SF2_C_EcoAI-like"/>
    <property type="match status" value="1"/>
</dbReference>
<dbReference type="SMART" id="SM00487">
    <property type="entry name" value="DEXDc"/>
    <property type="match status" value="1"/>
</dbReference>
<dbReference type="GO" id="GO:0016787">
    <property type="term" value="F:hydrolase activity"/>
    <property type="evidence" value="ECO:0007669"/>
    <property type="project" value="InterPro"/>
</dbReference>
<dbReference type="SUPFAM" id="SSF56024">
    <property type="entry name" value="Phospholipase D/nuclease"/>
    <property type="match status" value="1"/>
</dbReference>
<dbReference type="Gene3D" id="2.10.109.10">
    <property type="entry name" value="Umud Fragment, subunit A"/>
    <property type="match status" value="1"/>
</dbReference>
<organism evidence="5 6">
    <name type="scientific">Blastopirellula marina</name>
    <dbReference type="NCBI Taxonomy" id="124"/>
    <lineage>
        <taxon>Bacteria</taxon>
        <taxon>Pseudomonadati</taxon>
        <taxon>Planctomycetota</taxon>
        <taxon>Planctomycetia</taxon>
        <taxon>Pirellulales</taxon>
        <taxon>Pirellulaceae</taxon>
        <taxon>Blastopirellula</taxon>
    </lineage>
</organism>
<reference evidence="5 6" key="1">
    <citation type="submission" date="2018-02" db="EMBL/GenBank/DDBJ databases">
        <title>Comparative genomes isolates from brazilian mangrove.</title>
        <authorList>
            <person name="Araujo J.E."/>
            <person name="Taketani R.G."/>
            <person name="Silva M.C.P."/>
            <person name="Loureco M.V."/>
            <person name="Andreote F.D."/>
        </authorList>
    </citation>
    <scope>NUCLEOTIDE SEQUENCE [LARGE SCALE GENOMIC DNA]</scope>
    <source>
        <strain evidence="5 6">HEX-2 MGV</strain>
    </source>
</reference>
<evidence type="ECO:0000313" key="5">
    <source>
        <dbReference type="EMBL" id="PQO38857.1"/>
    </source>
</evidence>
<sequence>MPPSVFLSIPSSEWIASNEVAFAIFDGFPVSPGHALVITRRLVPTWFDATSAEQVGLMGLVKEVKARLDETLEPQPDGYNVGFNAGKAAGQTVPHVHIHVIPRYLGDMSDPRGGVRHVIPSKGNYLLESPKQGLSGSKQIGLQLSSGYPDSPLWEHLSWRIAGARSVDILASFVQLSGLDVIEERIFDAIRNEARVRILVSDYLYISDAQALRRLLGWCDLAVEEFQAERLFVKLVEIAKLPSKPASFHPKAWRIADDHHGFISIGSSNLSRPALKTGVEWNLLSTQEEEPEAHSQATTEFDSLWELASPLTPGLVEDYSQLAAKYRAKHFEPEATDLREVPLVPRPWQAEALQALDNLRSSGYQRGLVAVATGMGKTWLAAFDVRQVGAGLERRPRVLVIAHRAQILAQIEAAISLVLDAANAAGTTAWYVGDRSNLDGDTVIASIQKLSRPEGLEQIAQQEFDYVIVDEVHHAHAPTYRRVLAKVQAGFILGLTATPERTDGFDVAAIFDDNLAYHATIGDGIAEESLVPFHYIGIKDTVDFQQIPWRNGRFDLDELEQRVETSERMDRLQVALNSHPGERTIVFCCSRRHALFTRDWLRSIGMSSAAVFSGAGSDSCGESLEALRTGKLETLCVVDMFNEGLDIPAVDRVVMLRPTESKVIFLQQLGRGLRASEGKSRLLVIDFVGNHRVFAQRIIHLLSLRSSQEGWQTLRQWLGGDPPNLPEGCLLDVELDAQDMLKEFLPKGRSAAIEGYRSIRDDLGRRPAMLEVFSRGFLPRTISAAEGSWFPFAESEGDLSKDEQEATAEFAGWLRMLETTNLNKSYKMVVLRVLLDQGKLFEGVDLGEFASQCRQYLMNHQVLRRDLEGDGHALNHETAEDEAWTAWWNQWPIGRWLAKQKDKTWFLQEGEHFRLAFDVPEHMKSAFEAMTEEIVEWRLAAYAKSRRLVATEPGEVAFTAKVSHAGGRPILFVPDKSKEPNRPVGVTQVQLPDGAVWEFKFVKVACNVAKPLGETKNQLGSLLQEWFGPNAGLPGTNFTVEFENRGEGWQAKPEGMPEVHPAEVPDLLEDVSTIEILDDIPVEEQFTTHAPVYDLFIAAGNWGIEGSPEAIGWVPVPNQRLREGMFAAQVTGHSMEPTIPSGSWCLFRPCPAGSREGRLLLVQVNTHLDPEDGGRYTVKRYHSTKQTDADGWTHQTIELQPLNPDLSYQPIPITEDVADSIRVVGEFVGVIGN</sequence>
<name>A0A2S8G346_9BACT</name>
<dbReference type="GO" id="GO:0004519">
    <property type="term" value="F:endonuclease activity"/>
    <property type="evidence" value="ECO:0007669"/>
    <property type="project" value="UniProtKB-KW"/>
</dbReference>
<dbReference type="InterPro" id="IPR027417">
    <property type="entry name" value="P-loop_NTPase"/>
</dbReference>
<evidence type="ECO:0000259" key="4">
    <source>
        <dbReference type="PROSITE" id="PS51194"/>
    </source>
</evidence>
<dbReference type="InterPro" id="IPR001650">
    <property type="entry name" value="Helicase_C-like"/>
</dbReference>
<dbReference type="GO" id="GO:0003677">
    <property type="term" value="F:DNA binding"/>
    <property type="evidence" value="ECO:0007669"/>
    <property type="project" value="InterPro"/>
</dbReference>
<dbReference type="InterPro" id="IPR011146">
    <property type="entry name" value="HIT-like"/>
</dbReference>
<dbReference type="OrthoDB" id="9784774at2"/>
<feature type="short sequence motif" description="Histidine triad motif" evidence="1">
    <location>
        <begin position="95"/>
        <end position="99"/>
    </location>
</feature>
<protein>
    <submittedName>
        <fullName evidence="5">Type III restriction endonuclease subunit R</fullName>
    </submittedName>
</protein>
<dbReference type="InterPro" id="IPR039418">
    <property type="entry name" value="LexA-like"/>
</dbReference>
<dbReference type="InterPro" id="IPR050742">
    <property type="entry name" value="Helicase_Restrict-Modif_Enz"/>
</dbReference>
<dbReference type="RefSeq" id="WP_105350056.1">
    <property type="nucleotide sequence ID" value="NZ_PUIA01000016.1"/>
</dbReference>
<dbReference type="InterPro" id="IPR019808">
    <property type="entry name" value="Histidine_triad_CS"/>
</dbReference>
<dbReference type="CDD" id="cd18032">
    <property type="entry name" value="DEXHc_RE_I_III_res"/>
    <property type="match status" value="1"/>
</dbReference>
<dbReference type="PANTHER" id="PTHR47396:SF1">
    <property type="entry name" value="ATP-DEPENDENT HELICASE IRC3-RELATED"/>
    <property type="match status" value="1"/>
</dbReference>
<accession>A0A2S8G346</accession>
<dbReference type="InterPro" id="IPR036265">
    <property type="entry name" value="HIT-like_sf"/>
</dbReference>
<evidence type="ECO:0000259" key="2">
    <source>
        <dbReference type="PROSITE" id="PS51084"/>
    </source>
</evidence>
<dbReference type="PANTHER" id="PTHR47396">
    <property type="entry name" value="TYPE I RESTRICTION ENZYME ECOKI R PROTEIN"/>
    <property type="match status" value="1"/>
</dbReference>
<keyword evidence="5" id="KW-0378">Hydrolase</keyword>
<evidence type="ECO:0000259" key="3">
    <source>
        <dbReference type="PROSITE" id="PS51192"/>
    </source>
</evidence>
<dbReference type="GO" id="GO:0005829">
    <property type="term" value="C:cytosol"/>
    <property type="evidence" value="ECO:0007669"/>
    <property type="project" value="TreeGrafter"/>
</dbReference>
<dbReference type="InterPro" id="IPR036286">
    <property type="entry name" value="LexA/Signal_pep-like_sf"/>
</dbReference>
<gene>
    <name evidence="5" type="ORF">C5Y96_03015</name>
</gene>
<evidence type="ECO:0000256" key="1">
    <source>
        <dbReference type="PROSITE-ProRule" id="PRU00464"/>
    </source>
</evidence>
<dbReference type="SUPFAM" id="SSF54197">
    <property type="entry name" value="HIT-like"/>
    <property type="match status" value="1"/>
</dbReference>
<dbReference type="Proteomes" id="UP000240009">
    <property type="component" value="Unassembled WGS sequence"/>
</dbReference>
<feature type="domain" description="HIT" evidence="2">
    <location>
        <begin position="1"/>
        <end position="110"/>
    </location>
</feature>
<dbReference type="Pfam" id="PF00271">
    <property type="entry name" value="Helicase_C"/>
    <property type="match status" value="1"/>
</dbReference>
<dbReference type="PROSITE" id="PS51194">
    <property type="entry name" value="HELICASE_CTER"/>
    <property type="match status" value="1"/>
</dbReference>
<evidence type="ECO:0000313" key="6">
    <source>
        <dbReference type="Proteomes" id="UP000240009"/>
    </source>
</evidence>
<dbReference type="InterPro" id="IPR006935">
    <property type="entry name" value="Helicase/UvrB_N"/>
</dbReference>
<dbReference type="Gene3D" id="3.40.50.300">
    <property type="entry name" value="P-loop containing nucleotide triphosphate hydrolases"/>
    <property type="match status" value="2"/>
</dbReference>
<dbReference type="PROSITE" id="PS51192">
    <property type="entry name" value="HELICASE_ATP_BIND_1"/>
    <property type="match status" value="1"/>
</dbReference>